<keyword evidence="8" id="KW-0811">Translocation</keyword>
<keyword evidence="8" id="KW-0653">Protein transport</keyword>
<dbReference type="EMBL" id="MDYQ01000189">
    <property type="protein sequence ID" value="PRP79281.1"/>
    <property type="molecule type" value="Genomic_DNA"/>
</dbReference>
<evidence type="ECO:0000256" key="6">
    <source>
        <dbReference type="ARBA" id="ARBA00023128"/>
    </source>
</evidence>
<keyword evidence="10" id="KW-1185">Reference proteome</keyword>
<dbReference type="AlphaFoldDB" id="A0A2P6N5Q3"/>
<accession>A0A2P6N5Q3</accession>
<evidence type="ECO:0000256" key="5">
    <source>
        <dbReference type="ARBA" id="ARBA00022989"/>
    </source>
</evidence>
<sequence length="186" mass="20409">MPPSPNGYEKPPPPVFSKFQEVFESCPVKTVASSIIGGAMGLAIGGVFGFNPAGGVEDRDKPLKEQLKIGFRQMKQNSTSMGRNFFWVGGIFTATECYFEWGRGKDDRMNSIYAGLLTGAILARNAGPKGIAFSAGGFAAFSAAIDWFMGRHDPSMHAHHDDIDQYKDFTRGEWMRKIGFSKSESH</sequence>
<name>A0A2P6N5Q3_9EUKA</name>
<dbReference type="InParanoid" id="A0A2P6N5Q3"/>
<comment type="function">
    <text evidence="8">Essential core component of the TIM22 complex, a complex that mediates the import and insertion of multi-pass transmembrane proteins into the mitochondrial inner membrane. In the TIM22 complex, it constitutes the voltage-activated and signal-gated channel. Forms a twin-pore translocase that uses the membrane potential as external driving force in 2 voltage-dependent steps.</text>
</comment>
<comment type="caution">
    <text evidence="9">The sequence shown here is derived from an EMBL/GenBank/DDBJ whole genome shotgun (WGS) entry which is preliminary data.</text>
</comment>
<dbReference type="Pfam" id="PF02466">
    <property type="entry name" value="Tim17"/>
    <property type="match status" value="1"/>
</dbReference>
<keyword evidence="7" id="KW-0472">Membrane</keyword>
<comment type="subunit">
    <text evidence="8">Component of the TIM22 complex.</text>
</comment>
<evidence type="ECO:0000256" key="7">
    <source>
        <dbReference type="ARBA" id="ARBA00023136"/>
    </source>
</evidence>
<evidence type="ECO:0000313" key="9">
    <source>
        <dbReference type="EMBL" id="PRP79281.1"/>
    </source>
</evidence>
<keyword evidence="5" id="KW-1133">Transmembrane helix</keyword>
<comment type="similarity">
    <text evidence="2 8">Belongs to the Tim17/Tim22/Tim23 family.</text>
</comment>
<dbReference type="GO" id="GO:0045039">
    <property type="term" value="P:protein insertion into mitochondrial inner membrane"/>
    <property type="evidence" value="ECO:0007669"/>
    <property type="project" value="UniProtKB-UniRule"/>
</dbReference>
<reference evidence="9 10" key="1">
    <citation type="journal article" date="2018" name="Genome Biol. Evol.">
        <title>Multiple Roots of Fruiting Body Formation in Amoebozoa.</title>
        <authorList>
            <person name="Hillmann F."/>
            <person name="Forbes G."/>
            <person name="Novohradska S."/>
            <person name="Ferling I."/>
            <person name="Riege K."/>
            <person name="Groth M."/>
            <person name="Westermann M."/>
            <person name="Marz M."/>
            <person name="Spaller T."/>
            <person name="Winckler T."/>
            <person name="Schaap P."/>
            <person name="Glockner G."/>
        </authorList>
    </citation>
    <scope>NUCLEOTIDE SEQUENCE [LARGE SCALE GENOMIC DNA]</scope>
    <source>
        <strain evidence="9 10">Jena</strain>
    </source>
</reference>
<keyword evidence="4 8" id="KW-0999">Mitochondrion inner membrane</keyword>
<dbReference type="GO" id="GO:0030943">
    <property type="term" value="F:mitochondrion targeting sequence binding"/>
    <property type="evidence" value="ECO:0007669"/>
    <property type="project" value="TreeGrafter"/>
</dbReference>
<dbReference type="PANTHER" id="PTHR14110:SF0">
    <property type="entry name" value="MITOCHONDRIAL IMPORT INNER MEMBRANE TRANSLOCASE SUBUNIT TIM22"/>
    <property type="match status" value="1"/>
</dbReference>
<dbReference type="InterPro" id="IPR039175">
    <property type="entry name" value="TIM22"/>
</dbReference>
<comment type="subcellular location">
    <subcellularLocation>
        <location evidence="1 8">Mitochondrion inner membrane</location>
        <topology evidence="1 8">Multi-pass membrane protein</topology>
    </subcellularLocation>
</comment>
<keyword evidence="8" id="KW-0813">Transport</keyword>
<evidence type="ECO:0000256" key="8">
    <source>
        <dbReference type="RuleBase" id="RU367038"/>
    </source>
</evidence>
<evidence type="ECO:0000256" key="2">
    <source>
        <dbReference type="ARBA" id="ARBA00008444"/>
    </source>
</evidence>
<proteinExistence type="inferred from homology"/>
<dbReference type="STRING" id="1890364.A0A2P6N5Q3"/>
<gene>
    <name evidence="9" type="ORF">PROFUN_12422</name>
</gene>
<organism evidence="9 10">
    <name type="scientific">Planoprotostelium fungivorum</name>
    <dbReference type="NCBI Taxonomy" id="1890364"/>
    <lineage>
        <taxon>Eukaryota</taxon>
        <taxon>Amoebozoa</taxon>
        <taxon>Evosea</taxon>
        <taxon>Variosea</taxon>
        <taxon>Cavosteliida</taxon>
        <taxon>Cavosteliaceae</taxon>
        <taxon>Planoprotostelium</taxon>
    </lineage>
</organism>
<dbReference type="GO" id="GO:0008320">
    <property type="term" value="F:protein transmembrane transporter activity"/>
    <property type="evidence" value="ECO:0007669"/>
    <property type="project" value="UniProtKB-UniRule"/>
</dbReference>
<protein>
    <recommendedName>
        <fullName evidence="8">Mitochondrial import inner membrane translocase subunit TIM22</fullName>
    </recommendedName>
</protein>
<keyword evidence="6 8" id="KW-0496">Mitochondrion</keyword>
<dbReference type="Proteomes" id="UP000241769">
    <property type="component" value="Unassembled WGS sequence"/>
</dbReference>
<dbReference type="GO" id="GO:0042721">
    <property type="term" value="C:TIM22 mitochondrial import inner membrane insertion complex"/>
    <property type="evidence" value="ECO:0007669"/>
    <property type="project" value="UniProtKB-UniRule"/>
</dbReference>
<keyword evidence="3" id="KW-0812">Transmembrane</keyword>
<dbReference type="PANTHER" id="PTHR14110">
    <property type="entry name" value="MITOCHONDRIAL IMPORT INNER MEMBRANE TRANSLOCASE SUBUNIT TIM22"/>
    <property type="match status" value="1"/>
</dbReference>
<evidence type="ECO:0000313" key="10">
    <source>
        <dbReference type="Proteomes" id="UP000241769"/>
    </source>
</evidence>
<evidence type="ECO:0000256" key="3">
    <source>
        <dbReference type="ARBA" id="ARBA00022692"/>
    </source>
</evidence>
<evidence type="ECO:0000256" key="1">
    <source>
        <dbReference type="ARBA" id="ARBA00004448"/>
    </source>
</evidence>
<dbReference type="OrthoDB" id="2261329at2759"/>
<dbReference type="FunCoup" id="A0A2P6N5Q3">
    <property type="interactions" value="403"/>
</dbReference>
<evidence type="ECO:0000256" key="4">
    <source>
        <dbReference type="ARBA" id="ARBA00022792"/>
    </source>
</evidence>